<evidence type="ECO:0000313" key="2">
    <source>
        <dbReference type="Proteomes" id="UP000831479"/>
    </source>
</evidence>
<protein>
    <submittedName>
        <fullName evidence="1">Pif-3</fullName>
    </submittedName>
</protein>
<evidence type="ECO:0000313" key="1">
    <source>
        <dbReference type="EMBL" id="QBQ01582.1"/>
    </source>
</evidence>
<dbReference type="EMBL" id="MH923363">
    <property type="protein sequence ID" value="QBQ01582.1"/>
    <property type="molecule type" value="Genomic_DNA"/>
</dbReference>
<dbReference type="Pfam" id="PF05006">
    <property type="entry name" value="PIF3"/>
    <property type="match status" value="1"/>
</dbReference>
<accession>A0AAF1D261</accession>
<gene>
    <name evidence="1" type="ORF">HycuGV_00029</name>
</gene>
<dbReference type="Proteomes" id="UP000831479">
    <property type="component" value="Segment"/>
</dbReference>
<proteinExistence type="predicted"/>
<reference evidence="1" key="1">
    <citation type="journal article" date="2019" name="Genomics">
        <title>Genome sequence analysis and organization of the Hyphantria cunea granulovirus (HycuGV-Hc1) from Turkey.</title>
        <authorList>
            <person name="Gencer D."/>
            <person name="Bayramoglu Z."/>
            <person name="Nalcacioglu R."/>
            <person name="Demirbag Z."/>
            <person name="Demir I."/>
        </authorList>
    </citation>
    <scope>NUCLEOTIDE SEQUENCE</scope>
    <source>
        <strain evidence="1">Hc1</strain>
    </source>
</reference>
<keyword evidence="2" id="KW-1185">Reference proteome</keyword>
<organism evidence="1 2">
    <name type="scientific">Hyphantria cunea granulovirus</name>
    <dbReference type="NCBI Taxonomy" id="307448"/>
    <lineage>
        <taxon>Viruses</taxon>
        <taxon>Viruses incertae sedis</taxon>
        <taxon>Naldaviricetes</taxon>
        <taxon>Lefavirales</taxon>
        <taxon>Baculoviridae</taxon>
        <taxon>Betabaculovirus</taxon>
        <taxon>Betabaculovirus hycuneae</taxon>
    </lineage>
</organism>
<name>A0AAF1D261_9BBAC</name>
<sequence length="191" mass="21238">MSLNWILFALVFVFACVLGARLLLNTEIKEAARVPLLFQRHNTVDCDSVRTPCITSEQCHNNCQSGVGMSCVEGFCGRAARVEHSFEDCDITRGMIMVLEVFGSLAVEQRCISTFRDVIDDDSELRPYVCGNEGVMHINVEEGPVRVEDCTCAEGFTRFAFAQGAFGRITPVCLPNSVARLFSLIYPINER</sequence>
<dbReference type="InterPro" id="IPR007703">
    <property type="entry name" value="PIF3"/>
</dbReference>